<feature type="transmembrane region" description="Helical" evidence="1">
    <location>
        <begin position="139"/>
        <end position="160"/>
    </location>
</feature>
<dbReference type="GO" id="GO:0140359">
    <property type="term" value="F:ABC-type transporter activity"/>
    <property type="evidence" value="ECO:0007669"/>
    <property type="project" value="InterPro"/>
</dbReference>
<dbReference type="KEGG" id="halx:M0R89_07785"/>
<proteinExistence type="predicted"/>
<dbReference type="PANTHER" id="PTHR43471">
    <property type="entry name" value="ABC TRANSPORTER PERMEASE"/>
    <property type="match status" value="1"/>
</dbReference>
<sequence length="294" mass="32225">MTWQAIARKDFRDAVRSKWLWALSAIFFGLFVGSAYLIGSNVQSSGNGSLTGEVFVPTLGNRVVALIVPLVAIVVAYSSIIGERESGSLKLLLSLPHSRQDVVAGKATGRSSVLALPILVAMLLAAILLAIYGVDVGPLKYLAFVGLTLLLGVVFVNLAVGVSAAASTNRRAMLGTVGLYVVLTMLWTQVRRVLLVFNDKLGLGWEQMTLLKYGLFIKFFNPIRAYESLVTRLYTDSVLSARLYSVGRMQRQVITQQFGDLPFYLSDWVVLAQFLLWLLVPVALGYLVFEKSDL</sequence>
<dbReference type="EMBL" id="CP096659">
    <property type="protein sequence ID" value="UPV75950.1"/>
    <property type="molecule type" value="Genomic_DNA"/>
</dbReference>
<feature type="transmembrane region" description="Helical" evidence="1">
    <location>
        <begin position="172"/>
        <end position="190"/>
    </location>
</feature>
<feature type="transmembrane region" description="Helical" evidence="1">
    <location>
        <begin position="59"/>
        <end position="80"/>
    </location>
</feature>
<dbReference type="AlphaFoldDB" id="A0A8U0HXY5"/>
<feature type="transmembrane region" description="Helical" evidence="1">
    <location>
        <begin position="268"/>
        <end position="289"/>
    </location>
</feature>
<gene>
    <name evidence="2" type="ORF">M0R89_07785</name>
</gene>
<feature type="transmembrane region" description="Helical" evidence="1">
    <location>
        <begin position="113"/>
        <end position="133"/>
    </location>
</feature>
<reference evidence="2 3" key="1">
    <citation type="submission" date="2022-04" db="EMBL/GenBank/DDBJ databases">
        <title>Diverse halophilic archaea isolated from saline environments.</title>
        <authorList>
            <person name="Cui H.-L."/>
        </authorList>
    </citation>
    <scope>NUCLEOTIDE SEQUENCE [LARGE SCALE GENOMIC DNA]</scope>
    <source>
        <strain evidence="2 3">XZYJT49</strain>
    </source>
</reference>
<organism evidence="2 3">
    <name type="scientific">Halorussus limi</name>
    <dbReference type="NCBI Taxonomy" id="2938695"/>
    <lineage>
        <taxon>Archaea</taxon>
        <taxon>Methanobacteriati</taxon>
        <taxon>Methanobacteriota</taxon>
        <taxon>Stenosarchaea group</taxon>
        <taxon>Halobacteria</taxon>
        <taxon>Halobacteriales</taxon>
        <taxon>Haladaptataceae</taxon>
        <taxon>Halorussus</taxon>
    </lineage>
</organism>
<accession>A0A8U0HXY5</accession>
<evidence type="ECO:0000256" key="1">
    <source>
        <dbReference type="SAM" id="Phobius"/>
    </source>
</evidence>
<evidence type="ECO:0000313" key="2">
    <source>
        <dbReference type="EMBL" id="UPV75950.1"/>
    </source>
</evidence>
<dbReference type="RefSeq" id="WP_248651987.1">
    <property type="nucleotide sequence ID" value="NZ_CP096659.1"/>
</dbReference>
<dbReference type="PANTHER" id="PTHR43471:SF1">
    <property type="entry name" value="ABC TRANSPORTER PERMEASE PROTEIN NOSY-RELATED"/>
    <property type="match status" value="1"/>
</dbReference>
<dbReference type="GO" id="GO:0005886">
    <property type="term" value="C:plasma membrane"/>
    <property type="evidence" value="ECO:0007669"/>
    <property type="project" value="UniProtKB-SubCell"/>
</dbReference>
<dbReference type="GeneID" id="72185090"/>
<protein>
    <submittedName>
        <fullName evidence="2">ABC transporter permease</fullName>
    </submittedName>
</protein>
<dbReference type="Proteomes" id="UP000830729">
    <property type="component" value="Chromosome"/>
</dbReference>
<dbReference type="Pfam" id="PF12679">
    <property type="entry name" value="ABC2_membrane_2"/>
    <property type="match status" value="1"/>
</dbReference>
<keyword evidence="3" id="KW-1185">Reference proteome</keyword>
<name>A0A8U0HXY5_9EURY</name>
<evidence type="ECO:0000313" key="3">
    <source>
        <dbReference type="Proteomes" id="UP000830729"/>
    </source>
</evidence>
<keyword evidence="1" id="KW-0472">Membrane</keyword>
<feature type="transmembrane region" description="Helical" evidence="1">
    <location>
        <begin position="20"/>
        <end position="39"/>
    </location>
</feature>
<keyword evidence="1" id="KW-1133">Transmembrane helix</keyword>
<keyword evidence="1" id="KW-0812">Transmembrane</keyword>